<dbReference type="RefSeq" id="WP_132228291.1">
    <property type="nucleotide sequence ID" value="NZ_NRRH01000001.1"/>
</dbReference>
<sequence length="402" mass="43127">MARFQFRAVRLDGETLDGEREAPDLAALRAQLQHEGLLVLELRPAGGLRARLRARARRRLGRAEVTALTRQLATLLESGMALDRALQILIELAAAGPTTRVLGDLQQRVRGGASFSAALAEQDGQFSRLYVSMVRAGEAGGALDRVLGSLADYLERIAELRQTVISALVYPAILVTVAGLTVALLLIFVVPQFAGLFADMGATLPRSTRILIGLGELLRDHWWVLLCLPAPIALALERWLEDPARRVRIDRRLLGLPLAGALLWRLETARLCHTLATLLGNGLPLAGALDLAREVVTNRALAERLEAAGDELRRGRGLAGPLARHQALPPLALQMVRVGEESGGLEPVLAKVATIYDRETRAAVQRLLALLEPALILGLGVVVAGIILSILGAILGANALVV</sequence>
<comment type="subcellular location">
    <subcellularLocation>
        <location evidence="1">Cell inner membrane</location>
        <topology evidence="1">Multi-pass membrane protein</topology>
    </subcellularLocation>
</comment>
<dbReference type="PANTHER" id="PTHR30012:SF7">
    <property type="entry name" value="PROTEIN TRANSPORT PROTEIN HOFC HOMOLOG"/>
    <property type="match status" value="1"/>
</dbReference>
<protein>
    <submittedName>
        <fullName evidence="10">Type II secretion system protein F (GspF)</fullName>
    </submittedName>
</protein>
<evidence type="ECO:0000313" key="10">
    <source>
        <dbReference type="EMBL" id="TCW39906.1"/>
    </source>
</evidence>
<feature type="transmembrane region" description="Helical" evidence="8">
    <location>
        <begin position="164"/>
        <end position="190"/>
    </location>
</feature>
<feature type="domain" description="Type II secretion system protein GspF" evidence="9">
    <location>
        <begin position="272"/>
        <end position="391"/>
    </location>
</feature>
<evidence type="ECO:0000256" key="7">
    <source>
        <dbReference type="ARBA" id="ARBA00023136"/>
    </source>
</evidence>
<dbReference type="GO" id="GO:0015628">
    <property type="term" value="P:protein secretion by the type II secretion system"/>
    <property type="evidence" value="ECO:0007669"/>
    <property type="project" value="TreeGrafter"/>
</dbReference>
<keyword evidence="5 8" id="KW-0812">Transmembrane</keyword>
<dbReference type="InterPro" id="IPR003004">
    <property type="entry name" value="GspF/PilC"/>
</dbReference>
<feature type="domain" description="Type II secretion system protein GspF" evidence="9">
    <location>
        <begin position="69"/>
        <end position="191"/>
    </location>
</feature>
<dbReference type="PRINTS" id="PR00812">
    <property type="entry name" value="BCTERIALGSPF"/>
</dbReference>
<keyword evidence="3" id="KW-1003">Cell membrane</keyword>
<evidence type="ECO:0000256" key="3">
    <source>
        <dbReference type="ARBA" id="ARBA00022475"/>
    </source>
</evidence>
<dbReference type="InterPro" id="IPR018076">
    <property type="entry name" value="T2SS_GspF_dom"/>
</dbReference>
<feature type="transmembrane region" description="Helical" evidence="8">
    <location>
        <begin position="375"/>
        <end position="401"/>
    </location>
</feature>
<evidence type="ECO:0000256" key="8">
    <source>
        <dbReference type="SAM" id="Phobius"/>
    </source>
</evidence>
<dbReference type="EMBL" id="SMDC01000001">
    <property type="protein sequence ID" value="TCW39906.1"/>
    <property type="molecule type" value="Genomic_DNA"/>
</dbReference>
<evidence type="ECO:0000256" key="2">
    <source>
        <dbReference type="ARBA" id="ARBA00005745"/>
    </source>
</evidence>
<reference evidence="10 11" key="1">
    <citation type="submission" date="2019-03" db="EMBL/GenBank/DDBJ databases">
        <title>Genomic Encyclopedia of Type Strains, Phase IV (KMG-IV): sequencing the most valuable type-strain genomes for metagenomic binning, comparative biology and taxonomic classification.</title>
        <authorList>
            <person name="Goeker M."/>
        </authorList>
    </citation>
    <scope>NUCLEOTIDE SEQUENCE [LARGE SCALE GENOMIC DNA]</scope>
    <source>
        <strain evidence="10 11">DSM 203</strain>
    </source>
</reference>
<dbReference type="AlphaFoldDB" id="A0A4R4AM28"/>
<evidence type="ECO:0000256" key="1">
    <source>
        <dbReference type="ARBA" id="ARBA00004429"/>
    </source>
</evidence>
<keyword evidence="4" id="KW-0997">Cell inner membrane</keyword>
<dbReference type="FunFam" id="1.20.81.30:FF:000001">
    <property type="entry name" value="Type II secretion system protein F"/>
    <property type="match status" value="2"/>
</dbReference>
<evidence type="ECO:0000256" key="6">
    <source>
        <dbReference type="ARBA" id="ARBA00022989"/>
    </source>
</evidence>
<dbReference type="GO" id="GO:0005886">
    <property type="term" value="C:plasma membrane"/>
    <property type="evidence" value="ECO:0007669"/>
    <property type="project" value="UniProtKB-SubCell"/>
</dbReference>
<dbReference type="Gene3D" id="1.20.81.30">
    <property type="entry name" value="Type II secretion system (T2SS), domain F"/>
    <property type="match status" value="2"/>
</dbReference>
<dbReference type="Proteomes" id="UP000295247">
    <property type="component" value="Unassembled WGS sequence"/>
</dbReference>
<keyword evidence="6 8" id="KW-1133">Transmembrane helix</keyword>
<organism evidence="10 11">
    <name type="scientific">Marichromatium gracile</name>
    <name type="common">Chromatium gracile</name>
    <dbReference type="NCBI Taxonomy" id="1048"/>
    <lineage>
        <taxon>Bacteria</taxon>
        <taxon>Pseudomonadati</taxon>
        <taxon>Pseudomonadota</taxon>
        <taxon>Gammaproteobacteria</taxon>
        <taxon>Chromatiales</taxon>
        <taxon>Chromatiaceae</taxon>
        <taxon>Marichromatium</taxon>
    </lineage>
</organism>
<proteinExistence type="inferred from homology"/>
<accession>A0A4R4AM28</accession>
<comment type="caution">
    <text evidence="10">The sequence shown here is derived from an EMBL/GenBank/DDBJ whole genome shotgun (WGS) entry which is preliminary data.</text>
</comment>
<dbReference type="Pfam" id="PF00482">
    <property type="entry name" value="T2SSF"/>
    <property type="match status" value="2"/>
</dbReference>
<name>A0A4R4AM28_MARGR</name>
<evidence type="ECO:0000256" key="5">
    <source>
        <dbReference type="ARBA" id="ARBA00022692"/>
    </source>
</evidence>
<evidence type="ECO:0000313" key="11">
    <source>
        <dbReference type="Proteomes" id="UP000295247"/>
    </source>
</evidence>
<dbReference type="InterPro" id="IPR042094">
    <property type="entry name" value="T2SS_GspF_sf"/>
</dbReference>
<evidence type="ECO:0000256" key="4">
    <source>
        <dbReference type="ARBA" id="ARBA00022519"/>
    </source>
</evidence>
<gene>
    <name evidence="10" type="ORF">EDC29_101322</name>
</gene>
<keyword evidence="7 8" id="KW-0472">Membrane</keyword>
<dbReference type="PANTHER" id="PTHR30012">
    <property type="entry name" value="GENERAL SECRETION PATHWAY PROTEIN"/>
    <property type="match status" value="1"/>
</dbReference>
<comment type="similarity">
    <text evidence="2">Belongs to the GSP F family.</text>
</comment>
<evidence type="ECO:0000259" key="9">
    <source>
        <dbReference type="Pfam" id="PF00482"/>
    </source>
</evidence>